<gene>
    <name evidence="1" type="ORF">QWY20_00870</name>
</gene>
<evidence type="ECO:0008006" key="3">
    <source>
        <dbReference type="Google" id="ProtNLM"/>
    </source>
</evidence>
<dbReference type="PROSITE" id="PS51257">
    <property type="entry name" value="PROKAR_LIPOPROTEIN"/>
    <property type="match status" value="1"/>
</dbReference>
<protein>
    <recommendedName>
        <fullName evidence="3">Lipoprotein</fullName>
    </recommendedName>
</protein>
<reference evidence="1 2" key="1">
    <citation type="submission" date="2023-07" db="EMBL/GenBank/DDBJ databases">
        <title>Alkalimonas sp., MEB108 novel, alkaliphilic bacterium isolated from Lonar Lake, India.</title>
        <authorList>
            <person name="Joshi A."/>
            <person name="Thite S."/>
        </authorList>
    </citation>
    <scope>NUCLEOTIDE SEQUENCE [LARGE SCALE GENOMIC DNA]</scope>
    <source>
        <strain evidence="1 2">MEB108</strain>
    </source>
</reference>
<dbReference type="Proteomes" id="UP001336314">
    <property type="component" value="Unassembled WGS sequence"/>
</dbReference>
<evidence type="ECO:0000313" key="2">
    <source>
        <dbReference type="Proteomes" id="UP001336314"/>
    </source>
</evidence>
<comment type="caution">
    <text evidence="1">The sequence shown here is derived from an EMBL/GenBank/DDBJ whole genome shotgun (WGS) entry which is preliminary data.</text>
</comment>
<sequence>MKTLLFLLVLSLSGCSIVHYTAEADLPDAEARAAILHYRQGDSVLHIVRCGAVPLQLVGGLQGQQPLQSLDYRDSSGASCVLLQQAGQPVMLNELAQEQSYDLVVQCQQQPLPLANTYSFSPLKRKRQWLWPGNTAPWTPSPCATGD</sequence>
<dbReference type="EMBL" id="JAUHLI010000001">
    <property type="protein sequence ID" value="MEE1999992.1"/>
    <property type="molecule type" value="Genomic_DNA"/>
</dbReference>
<keyword evidence="2" id="KW-1185">Reference proteome</keyword>
<proteinExistence type="predicted"/>
<dbReference type="RefSeq" id="WP_330127149.1">
    <property type="nucleotide sequence ID" value="NZ_JAUHLI010000001.1"/>
</dbReference>
<evidence type="ECO:0000313" key="1">
    <source>
        <dbReference type="EMBL" id="MEE1999992.1"/>
    </source>
</evidence>
<name>A0ABU7J1U4_9GAMM</name>
<accession>A0ABU7J1U4</accession>
<organism evidence="1 2">
    <name type="scientific">Alkalimonas cellulosilytica</name>
    <dbReference type="NCBI Taxonomy" id="3058395"/>
    <lineage>
        <taxon>Bacteria</taxon>
        <taxon>Pseudomonadati</taxon>
        <taxon>Pseudomonadota</taxon>
        <taxon>Gammaproteobacteria</taxon>
        <taxon>Alkalimonas</taxon>
    </lineage>
</organism>